<name>A0AAE0KVR7_9CHLO</name>
<feature type="domain" description="NOMO C-terminal transthyretin-like" evidence="2">
    <location>
        <begin position="2"/>
        <end position="83"/>
    </location>
</feature>
<feature type="compositionally biased region" description="Polar residues" evidence="1">
    <location>
        <begin position="144"/>
        <end position="153"/>
    </location>
</feature>
<dbReference type="AlphaFoldDB" id="A0AAE0KVR7"/>
<feature type="compositionally biased region" description="Basic residues" evidence="1">
    <location>
        <begin position="159"/>
        <end position="169"/>
    </location>
</feature>
<feature type="non-terminal residue" evidence="3">
    <location>
        <position position="1"/>
    </location>
</feature>
<evidence type="ECO:0000313" key="3">
    <source>
        <dbReference type="EMBL" id="KAK3262279.1"/>
    </source>
</evidence>
<dbReference type="Pfam" id="PF23192">
    <property type="entry name" value="NOMO_12th"/>
    <property type="match status" value="1"/>
</dbReference>
<protein>
    <recommendedName>
        <fullName evidence="2">NOMO C-terminal transthyretin-like domain-containing protein</fullName>
    </recommendedName>
</protein>
<evidence type="ECO:0000256" key="1">
    <source>
        <dbReference type="SAM" id="MobiDB-lite"/>
    </source>
</evidence>
<keyword evidence="4" id="KW-1185">Reference proteome</keyword>
<accession>A0AAE0KVR7</accession>
<sequence>GDISGTVNVSEEWLEHLSVVLVSSETPDMAEKSMPLSYSRLFHFSELPFGKYIVRLECSLSQRSYIYDQEEKEVALEGPHVHLEPMTFTAEMRSDKNPDFQQSSMAPVIFTLISVACIAYLDQIREWRSGMAGMLKKKEELSENEWTSNTNAHQAAPKAPRKPGSKRAK</sequence>
<dbReference type="EMBL" id="LGRX02016337">
    <property type="protein sequence ID" value="KAK3262279.1"/>
    <property type="molecule type" value="Genomic_DNA"/>
</dbReference>
<gene>
    <name evidence="3" type="ORF">CYMTET_28854</name>
</gene>
<proteinExistence type="predicted"/>
<reference evidence="3 4" key="1">
    <citation type="journal article" date="2015" name="Genome Biol. Evol.">
        <title>Comparative Genomics of a Bacterivorous Green Alga Reveals Evolutionary Causalities and Consequences of Phago-Mixotrophic Mode of Nutrition.</title>
        <authorList>
            <person name="Burns J.A."/>
            <person name="Paasch A."/>
            <person name="Narechania A."/>
            <person name="Kim E."/>
        </authorList>
    </citation>
    <scope>NUCLEOTIDE SEQUENCE [LARGE SCALE GENOMIC DNA]</scope>
    <source>
        <strain evidence="3 4">PLY_AMNH</strain>
    </source>
</reference>
<comment type="caution">
    <text evidence="3">The sequence shown here is derived from an EMBL/GenBank/DDBJ whole genome shotgun (WGS) entry which is preliminary data.</text>
</comment>
<dbReference type="InterPro" id="IPR056191">
    <property type="entry name" value="NOMO_12th"/>
</dbReference>
<organism evidence="3 4">
    <name type="scientific">Cymbomonas tetramitiformis</name>
    <dbReference type="NCBI Taxonomy" id="36881"/>
    <lineage>
        <taxon>Eukaryota</taxon>
        <taxon>Viridiplantae</taxon>
        <taxon>Chlorophyta</taxon>
        <taxon>Pyramimonadophyceae</taxon>
        <taxon>Pyramimonadales</taxon>
        <taxon>Pyramimonadaceae</taxon>
        <taxon>Cymbomonas</taxon>
    </lineage>
</organism>
<feature type="region of interest" description="Disordered" evidence="1">
    <location>
        <begin position="139"/>
        <end position="169"/>
    </location>
</feature>
<dbReference type="Proteomes" id="UP001190700">
    <property type="component" value="Unassembled WGS sequence"/>
</dbReference>
<evidence type="ECO:0000313" key="4">
    <source>
        <dbReference type="Proteomes" id="UP001190700"/>
    </source>
</evidence>
<evidence type="ECO:0000259" key="2">
    <source>
        <dbReference type="Pfam" id="PF23192"/>
    </source>
</evidence>